<proteinExistence type="evidence at transcript level"/>
<dbReference type="InterPro" id="IPR013154">
    <property type="entry name" value="ADH-like_N"/>
</dbReference>
<dbReference type="SMART" id="SM00829">
    <property type="entry name" value="PKS_ER"/>
    <property type="match status" value="1"/>
</dbReference>
<evidence type="ECO:0000256" key="1">
    <source>
        <dbReference type="ARBA" id="ARBA00011981"/>
    </source>
</evidence>
<evidence type="ECO:0000259" key="3">
    <source>
        <dbReference type="SMART" id="SM00829"/>
    </source>
</evidence>
<dbReference type="GO" id="GO:0047522">
    <property type="term" value="F:15-oxoprostaglandin 13-reductase [NAD(P)+] activity"/>
    <property type="evidence" value="ECO:0007669"/>
    <property type="project" value="UniProtKB-EC"/>
</dbReference>
<name>A0A6F9DWP6_9ASCI</name>
<dbReference type="InterPro" id="IPR020843">
    <property type="entry name" value="ER"/>
</dbReference>
<reference evidence="4" key="1">
    <citation type="submission" date="2020-04" db="EMBL/GenBank/DDBJ databases">
        <authorList>
            <person name="Neveu A P."/>
        </authorList>
    </citation>
    <scope>NUCLEOTIDE SEQUENCE</scope>
    <source>
        <tissue evidence="4">Whole embryo</tissue>
    </source>
</reference>
<evidence type="ECO:0000256" key="2">
    <source>
        <dbReference type="ARBA" id="ARBA00023002"/>
    </source>
</evidence>
<feature type="domain" description="Enoyl reductase (ER)" evidence="3">
    <location>
        <begin position="20"/>
        <end position="345"/>
    </location>
</feature>
<dbReference type="PANTHER" id="PTHR43677">
    <property type="entry name" value="SHORT-CHAIN DEHYDROGENASE/REDUCTASE"/>
    <property type="match status" value="1"/>
</dbReference>
<dbReference type="FunFam" id="3.40.50.720:FF:000121">
    <property type="entry name" value="Prostaglandin reductase 2"/>
    <property type="match status" value="1"/>
</dbReference>
<dbReference type="Pfam" id="PF08240">
    <property type="entry name" value="ADH_N"/>
    <property type="match status" value="1"/>
</dbReference>
<dbReference type="EC" id="1.3.1.48" evidence="1"/>
<dbReference type="EMBL" id="LR791980">
    <property type="protein sequence ID" value="CAB3267842.1"/>
    <property type="molecule type" value="mRNA"/>
</dbReference>
<dbReference type="InterPro" id="IPR011032">
    <property type="entry name" value="GroES-like_sf"/>
</dbReference>
<dbReference type="Gene3D" id="3.90.180.10">
    <property type="entry name" value="Medium-chain alcohol dehydrogenases, catalytic domain"/>
    <property type="match status" value="1"/>
</dbReference>
<dbReference type="GO" id="GO:0005739">
    <property type="term" value="C:mitochondrion"/>
    <property type="evidence" value="ECO:0007669"/>
    <property type="project" value="TreeGrafter"/>
</dbReference>
<accession>A0A6F9DWP6</accession>
<keyword evidence="2" id="KW-0560">Oxidoreductase</keyword>
<dbReference type="InterPro" id="IPR036291">
    <property type="entry name" value="NAD(P)-bd_dom_sf"/>
</dbReference>
<dbReference type="SUPFAM" id="SSF50129">
    <property type="entry name" value="GroES-like"/>
    <property type="match status" value="1"/>
</dbReference>
<dbReference type="AlphaFoldDB" id="A0A6F9DWP6"/>
<evidence type="ECO:0000313" key="4">
    <source>
        <dbReference type="EMBL" id="CAB3267842.1"/>
    </source>
</evidence>
<dbReference type="SUPFAM" id="SSF51735">
    <property type="entry name" value="NAD(P)-binding Rossmann-fold domains"/>
    <property type="match status" value="1"/>
</dbReference>
<organism evidence="4">
    <name type="scientific">Phallusia mammillata</name>
    <dbReference type="NCBI Taxonomy" id="59560"/>
    <lineage>
        <taxon>Eukaryota</taxon>
        <taxon>Metazoa</taxon>
        <taxon>Chordata</taxon>
        <taxon>Tunicata</taxon>
        <taxon>Ascidiacea</taxon>
        <taxon>Phlebobranchia</taxon>
        <taxon>Ascidiidae</taxon>
        <taxon>Phallusia</taxon>
    </lineage>
</organism>
<dbReference type="InterPro" id="IPR013149">
    <property type="entry name" value="ADH-like_C"/>
</dbReference>
<protein>
    <recommendedName>
        <fullName evidence="1">15-oxoprostaglandin 13-reductase</fullName>
        <ecNumber evidence="1">1.3.1.48</ecNumber>
    </recommendedName>
</protein>
<dbReference type="Gene3D" id="3.40.50.720">
    <property type="entry name" value="NAD(P)-binding Rossmann-like Domain"/>
    <property type="match status" value="1"/>
</dbReference>
<dbReference type="Pfam" id="PF00107">
    <property type="entry name" value="ADH_zinc_N"/>
    <property type="match status" value="1"/>
</dbReference>
<sequence>MSSTLPSTMKKLVVRALTANFKEAIEMQTVHLPKLKPTEVLVKNHFVGINASDINFTAGKYNPGLPPPFDAGFEAVGEVVAVGSDIPESYTGTSVAHLSNGAFSEYQAVSQARLFPLKSTDPSYLPCLVSGMTANLAFRNSGYLKPTDKVLVTAAAGGTGQFAVQLAKLAGCHVIGTCSTDEKVKFLKSIGCDHPINIKAENLNTVLKKHYPQGVDVVYESVGGETYETCVNRLAPKGRLIVIGYISGYQEPMGVANSKSARAAAALPVKLLMKSASVKGFFLFHYVDQWKQAFQEMAKLVESQQIKSAVDRGESIKQGGFNGIEEIKDAVDYLYSKKSRGKVVVCLNKSPSKL</sequence>
<dbReference type="PANTHER" id="PTHR43677:SF3">
    <property type="entry name" value="PROSTAGLANDIN REDUCTASE 3"/>
    <property type="match status" value="1"/>
</dbReference>
<dbReference type="InterPro" id="IPR051397">
    <property type="entry name" value="Zn-ADH-like_protein"/>
</dbReference>
<gene>
    <name evidence="4" type="primary">Zadh2</name>
</gene>